<name>A0ABW9BUX9_9BURK</name>
<organism evidence="1 2">
    <name type="scientific">Paraburkholderia strydomiana</name>
    <dbReference type="NCBI Taxonomy" id="1245417"/>
    <lineage>
        <taxon>Bacteria</taxon>
        <taxon>Pseudomonadati</taxon>
        <taxon>Pseudomonadota</taxon>
        <taxon>Betaproteobacteria</taxon>
        <taxon>Burkholderiales</taxon>
        <taxon>Burkholderiaceae</taxon>
        <taxon>Paraburkholderia</taxon>
    </lineage>
</organism>
<evidence type="ECO:0000313" key="2">
    <source>
        <dbReference type="Proteomes" id="UP001629288"/>
    </source>
</evidence>
<dbReference type="RefSeq" id="WP_408127512.1">
    <property type="nucleotide sequence ID" value="NZ_JAQQDH010000001.1"/>
</dbReference>
<evidence type="ECO:0000313" key="1">
    <source>
        <dbReference type="EMBL" id="MFM0442445.1"/>
    </source>
</evidence>
<comment type="caution">
    <text evidence="1">The sequence shown here is derived from an EMBL/GenBank/DDBJ whole genome shotgun (WGS) entry which is preliminary data.</text>
</comment>
<dbReference type="Proteomes" id="UP001629288">
    <property type="component" value="Unassembled WGS sequence"/>
</dbReference>
<protein>
    <submittedName>
        <fullName evidence="1">Uncharacterized protein</fullName>
    </submittedName>
</protein>
<proteinExistence type="predicted"/>
<dbReference type="EMBL" id="JAQQDH010000001">
    <property type="protein sequence ID" value="MFM0442445.1"/>
    <property type="molecule type" value="Genomic_DNA"/>
</dbReference>
<keyword evidence="2" id="KW-1185">Reference proteome</keyword>
<reference evidence="1 2" key="1">
    <citation type="journal article" date="2024" name="Chem. Sci.">
        <title>Discovery of megapolipeptins by genome mining of a Burkholderiales bacteria collection.</title>
        <authorList>
            <person name="Paulo B.S."/>
            <person name="Recchia M.J.J."/>
            <person name="Lee S."/>
            <person name="Fergusson C.H."/>
            <person name="Romanowski S.B."/>
            <person name="Hernandez A."/>
            <person name="Krull N."/>
            <person name="Liu D.Y."/>
            <person name="Cavanagh H."/>
            <person name="Bos A."/>
            <person name="Gray C.A."/>
            <person name="Murphy B.T."/>
            <person name="Linington R.G."/>
            <person name="Eustaquio A.S."/>
        </authorList>
    </citation>
    <scope>NUCLEOTIDE SEQUENCE [LARGE SCALE GENOMIC DNA]</scope>
    <source>
        <strain evidence="1 2">RL17-379-BIB-C</strain>
    </source>
</reference>
<sequence>MSKTIAIFEPIYSPDQRLTCAEFTPLVRADNLRPEWREFKILIDMYRNGDYLRHDYTGLFSPKFTLKSKVSGSTFLQFVRHNLDVDTCFINPFPQLAYWSYNVWMQGEHAHPGLEQAAQALVDAAGLNITIADTPRHGQGTLAYCNFWVGSKRFWEQYVGRTLLPIADFLEASPSHQVARAVMTDTTHTDPAPFLPFIIERLFSTYVSLHPELRRSAYAFNARQVREYCINDFEKILFDRMRAKVDAADASGTFEPELVEQMDTACALWQKHFFDFYATHPHPHTGQPVQQPHMRSLA</sequence>
<gene>
    <name evidence="1" type="ORF">PQR00_02500</name>
</gene>
<accession>A0ABW9BUX9</accession>